<dbReference type="EMBL" id="BLLN01000004">
    <property type="protein sequence ID" value="GFH72894.1"/>
    <property type="molecule type" value="Genomic_DNA"/>
</dbReference>
<reference evidence="1 2" key="1">
    <citation type="submission" date="2020-02" db="EMBL/GenBank/DDBJ databases">
        <title>Whole genome shotgun sequence of Streptomyces diastaticus subsp. diastaticus NBRC 13412.</title>
        <authorList>
            <person name="Ichikawa N."/>
            <person name="Komaki H."/>
            <person name="Tamura T."/>
        </authorList>
    </citation>
    <scope>NUCLEOTIDE SEQUENCE [LARGE SCALE GENOMIC DNA]</scope>
    <source>
        <strain evidence="1 2">NBRC 13412</strain>
    </source>
</reference>
<gene>
    <name evidence="1" type="ORF">Sdia_36620</name>
</gene>
<keyword evidence="2" id="KW-1185">Reference proteome</keyword>
<dbReference type="Proteomes" id="UP000472710">
    <property type="component" value="Unassembled WGS sequence"/>
</dbReference>
<proteinExistence type="predicted"/>
<protein>
    <submittedName>
        <fullName evidence="1">Uncharacterized protein</fullName>
    </submittedName>
</protein>
<comment type="caution">
    <text evidence="1">The sequence shown here is derived from an EMBL/GenBank/DDBJ whole genome shotgun (WGS) entry which is preliminary data.</text>
</comment>
<sequence>MPQEKSVATEDHVRCAAVALTTVFESLGAEHQALVAEAEKTSATERCGTLTRMTENIAQAAHTVSASIVELATVRGLRDLDIRMQFSMDAEGGDYSPLLTLTGPSDVLYDIVNYLVEAADTLGRAYKPTKKHSGLAVARYPQRVKLVFSSLSAALDAVCTDLSTQDPEVAMDHASTRRLLTELEDRVCATVPSQGASLSAEEVAAAIRISPEVARAASAALAGLGSSRPAALGTSSL</sequence>
<accession>A0ABQ1CRS4</accession>
<name>A0ABQ1CRS4_STRDI</name>
<organism evidence="1 2">
    <name type="scientific">Streptomyces diastaticus subsp. diastaticus</name>
    <dbReference type="NCBI Taxonomy" id="68040"/>
    <lineage>
        <taxon>Bacteria</taxon>
        <taxon>Bacillati</taxon>
        <taxon>Actinomycetota</taxon>
        <taxon>Actinomycetes</taxon>
        <taxon>Kitasatosporales</taxon>
        <taxon>Streptomycetaceae</taxon>
        <taxon>Streptomyces</taxon>
        <taxon>Streptomyces diastaticus group</taxon>
    </lineage>
</organism>
<evidence type="ECO:0000313" key="2">
    <source>
        <dbReference type="Proteomes" id="UP000472710"/>
    </source>
</evidence>
<evidence type="ECO:0000313" key="1">
    <source>
        <dbReference type="EMBL" id="GFH72894.1"/>
    </source>
</evidence>
<dbReference type="GeneID" id="95073471"/>
<dbReference type="RefSeq" id="WP_189500778.1">
    <property type="nucleotide sequence ID" value="NZ_BLLN01000004.1"/>
</dbReference>